<organism evidence="2 3">
    <name type="scientific">Phyllobacterium endophyticum</name>
    <dbReference type="NCBI Taxonomy" id="1149773"/>
    <lineage>
        <taxon>Bacteria</taxon>
        <taxon>Pseudomonadati</taxon>
        <taxon>Pseudomonadota</taxon>
        <taxon>Alphaproteobacteria</taxon>
        <taxon>Hyphomicrobiales</taxon>
        <taxon>Phyllobacteriaceae</taxon>
        <taxon>Phyllobacterium</taxon>
    </lineage>
</organism>
<evidence type="ECO:0000256" key="1">
    <source>
        <dbReference type="SAM" id="MobiDB-lite"/>
    </source>
</evidence>
<keyword evidence="3" id="KW-1185">Reference proteome</keyword>
<dbReference type="EMBL" id="PGGN01000006">
    <property type="protein sequence ID" value="PSH55106.1"/>
    <property type="molecule type" value="Genomic_DNA"/>
</dbReference>
<dbReference type="Proteomes" id="UP000241158">
    <property type="component" value="Unassembled WGS sequence"/>
</dbReference>
<accession>A0A2P7ALN6</accession>
<feature type="region of interest" description="Disordered" evidence="1">
    <location>
        <begin position="151"/>
        <end position="170"/>
    </location>
</feature>
<evidence type="ECO:0000313" key="3">
    <source>
        <dbReference type="Proteomes" id="UP000241158"/>
    </source>
</evidence>
<gene>
    <name evidence="2" type="ORF">CU100_23770</name>
</gene>
<dbReference type="AlphaFoldDB" id="A0A2P7ALN6"/>
<dbReference type="RefSeq" id="WP_106719112.1">
    <property type="nucleotide sequence ID" value="NZ_JACHXT010000002.1"/>
</dbReference>
<protein>
    <submittedName>
        <fullName evidence="2">Uncharacterized protein</fullName>
    </submittedName>
</protein>
<evidence type="ECO:0000313" key="2">
    <source>
        <dbReference type="EMBL" id="PSH55106.1"/>
    </source>
</evidence>
<name>A0A2P7ALN6_9HYPH</name>
<comment type="caution">
    <text evidence="2">The sequence shown here is derived from an EMBL/GenBank/DDBJ whole genome shotgun (WGS) entry which is preliminary data.</text>
</comment>
<sequence>MSDLPPWPETIEEATPAWFASVEAWVEQADEEGLITVFREGQRYANFKSDELELLVFPPPGIAADELEAIRQGNAKRLRGEPSPWAGVSACLRAPLPTPAFLSVIADLIDGNGLQNRGAVNPTKAEVQARRDHCAAVLRQAYRKKPMRSCQQKGKDVVSHESLREGESLQDARDRIDSVLGHGAKRDGDDKISKIIIRALKALG</sequence>
<proteinExistence type="predicted"/>
<feature type="compositionally biased region" description="Basic and acidic residues" evidence="1">
    <location>
        <begin position="153"/>
        <end position="170"/>
    </location>
</feature>
<reference evidence="3" key="1">
    <citation type="submission" date="2017-11" db="EMBL/GenBank/DDBJ databases">
        <authorList>
            <person name="Kuznetsova I."/>
            <person name="Sazanova A."/>
            <person name="Chirak E."/>
            <person name="Safronova V."/>
            <person name="Willems A."/>
        </authorList>
    </citation>
    <scope>NUCLEOTIDE SEQUENCE [LARGE SCALE GENOMIC DNA]</scope>
    <source>
        <strain evidence="3">PEPV15</strain>
    </source>
</reference>